<keyword evidence="4" id="KW-0418">Kinase</keyword>
<evidence type="ECO:0000313" key="5">
    <source>
        <dbReference type="Proteomes" id="UP001592528"/>
    </source>
</evidence>
<feature type="compositionally biased region" description="Low complexity" evidence="1">
    <location>
        <begin position="217"/>
        <end position="230"/>
    </location>
</feature>
<keyword evidence="2" id="KW-1133">Transmembrane helix</keyword>
<evidence type="ECO:0000256" key="1">
    <source>
        <dbReference type="SAM" id="MobiDB-lite"/>
    </source>
</evidence>
<keyword evidence="2" id="KW-0812">Transmembrane</keyword>
<reference evidence="4 5" key="1">
    <citation type="submission" date="2024-09" db="EMBL/GenBank/DDBJ databases">
        <authorList>
            <person name="Lee S.D."/>
        </authorList>
    </citation>
    <scope>NUCLEOTIDE SEQUENCE [LARGE SCALE GENOMIC DNA]</scope>
    <source>
        <strain evidence="4 5">N1-5</strain>
    </source>
</reference>
<keyword evidence="4" id="KW-0808">Transferase</keyword>
<name>A0ABV6UMH4_9ACTN</name>
<dbReference type="Proteomes" id="UP001592528">
    <property type="component" value="Unassembled WGS sequence"/>
</dbReference>
<comment type="caution">
    <text evidence="4">The sequence shown here is derived from an EMBL/GenBank/DDBJ whole genome shotgun (WGS) entry which is preliminary data.</text>
</comment>
<dbReference type="GO" id="GO:0016301">
    <property type="term" value="F:kinase activity"/>
    <property type="evidence" value="ECO:0007669"/>
    <property type="project" value="UniProtKB-KW"/>
</dbReference>
<dbReference type="InterPro" id="IPR001245">
    <property type="entry name" value="Ser-Thr/Tyr_kinase_cat_dom"/>
</dbReference>
<evidence type="ECO:0000313" key="4">
    <source>
        <dbReference type="EMBL" id="MFC1402644.1"/>
    </source>
</evidence>
<feature type="domain" description="Serine-threonine/tyrosine-protein kinase catalytic" evidence="3">
    <location>
        <begin position="56"/>
        <end position="163"/>
    </location>
</feature>
<dbReference type="InterPro" id="IPR011009">
    <property type="entry name" value="Kinase-like_dom_sf"/>
</dbReference>
<dbReference type="Gene3D" id="1.10.510.10">
    <property type="entry name" value="Transferase(Phosphotransferase) domain 1"/>
    <property type="match status" value="1"/>
</dbReference>
<feature type="region of interest" description="Disordered" evidence="1">
    <location>
        <begin position="318"/>
        <end position="363"/>
    </location>
</feature>
<dbReference type="SUPFAM" id="SSF56112">
    <property type="entry name" value="Protein kinase-like (PK-like)"/>
    <property type="match status" value="1"/>
</dbReference>
<gene>
    <name evidence="4" type="ORF">ACEZDJ_15255</name>
</gene>
<proteinExistence type="predicted"/>
<accession>A0ABV6UMH4</accession>
<dbReference type="RefSeq" id="WP_332262534.1">
    <property type="nucleotide sequence ID" value="NZ_JBHEZZ010000007.1"/>
</dbReference>
<feature type="region of interest" description="Disordered" evidence="1">
    <location>
        <begin position="217"/>
        <end position="245"/>
    </location>
</feature>
<feature type="transmembrane region" description="Helical" evidence="2">
    <location>
        <begin position="368"/>
        <end position="391"/>
    </location>
</feature>
<protein>
    <submittedName>
        <fullName evidence="4">Protein kinase</fullName>
    </submittedName>
</protein>
<sequence>MAPRSASRPTGTVGRNGGRISQRDTGTSYLLQNGDGTLGVIRRLGAAVVWDPGFQSAFPGEAAAMAGLEEPRIAAPERYVVDATGRIVSVVRRFFESAPLDGLLAGHPRGLDAQTAAVVVGDVLTALCALHHQGVPHRGVGAEQVLVGADGVCVLVDAGLSARPWSPDIASPEQGSTELEEASARERLAAMADDLVAAADLFADCLAPDRPAAALLPLPGDAPAPDGTPGTVPNPWPNAVPDALPTAAPGRLSAVLAGAKEPRSNGPSTAAELLAAFTSATRSFDPGWDERSREQLAALVQESLQAPARFRDRVRLRWNRQPPPDPGSGPGPGGDPGSPAAGRRARARPTRRAEQHGPKHPGAADRTWIRAAILYAAMLAVVIVGVTAIALSGDDSPAAPKTSQPPQPPAVPSQQPSQAVVGTATALVSASKVAAASTTAATATAVAAPAPVPSTSHVHASPVASATPSATSAGWSQQIFLWSDGWIDHYSIDSWAQSDLVLRNDLAVTALDVRVRIAVTPQLSYTGAWSTVPDESMVTTVTRQDGWLVYEFVLDAGVTMAPGSYEFAAQYDHAQGYRDTGADSYSIVAVAAGRRMEVSGGFSGDQRPPAQPPGGRSRRR</sequence>
<feature type="region of interest" description="Disordered" evidence="1">
    <location>
        <begin position="396"/>
        <end position="418"/>
    </location>
</feature>
<evidence type="ECO:0000256" key="2">
    <source>
        <dbReference type="SAM" id="Phobius"/>
    </source>
</evidence>
<feature type="region of interest" description="Disordered" evidence="1">
    <location>
        <begin position="598"/>
        <end position="620"/>
    </location>
</feature>
<dbReference type="Pfam" id="PF07714">
    <property type="entry name" value="PK_Tyr_Ser-Thr"/>
    <property type="match status" value="1"/>
</dbReference>
<organism evidence="4 5">
    <name type="scientific">Streptacidiphilus cavernicola</name>
    <dbReference type="NCBI Taxonomy" id="3342716"/>
    <lineage>
        <taxon>Bacteria</taxon>
        <taxon>Bacillati</taxon>
        <taxon>Actinomycetota</taxon>
        <taxon>Actinomycetes</taxon>
        <taxon>Kitasatosporales</taxon>
        <taxon>Streptomycetaceae</taxon>
        <taxon>Streptacidiphilus</taxon>
    </lineage>
</organism>
<dbReference type="EMBL" id="JBHEZZ010000007">
    <property type="protein sequence ID" value="MFC1402644.1"/>
    <property type="molecule type" value="Genomic_DNA"/>
</dbReference>
<feature type="region of interest" description="Disordered" evidence="1">
    <location>
        <begin position="1"/>
        <end position="26"/>
    </location>
</feature>
<keyword evidence="5" id="KW-1185">Reference proteome</keyword>
<evidence type="ECO:0000259" key="3">
    <source>
        <dbReference type="Pfam" id="PF07714"/>
    </source>
</evidence>
<keyword evidence="2" id="KW-0472">Membrane</keyword>